<protein>
    <recommendedName>
        <fullName evidence="2">N-acetyltransferase domain-containing protein</fullName>
    </recommendedName>
</protein>
<feature type="region of interest" description="Disordered" evidence="1">
    <location>
        <begin position="41"/>
        <end position="66"/>
    </location>
</feature>
<dbReference type="InterPro" id="IPR000182">
    <property type="entry name" value="GNAT_dom"/>
</dbReference>
<reference evidence="4" key="1">
    <citation type="journal article" date="2019" name="Int. J. Syst. Evol. Microbiol.">
        <title>The Global Catalogue of Microorganisms (GCM) 10K type strain sequencing project: providing services to taxonomists for standard genome sequencing and annotation.</title>
        <authorList>
            <consortium name="The Broad Institute Genomics Platform"/>
            <consortium name="The Broad Institute Genome Sequencing Center for Infectious Disease"/>
            <person name="Wu L."/>
            <person name="Ma J."/>
        </authorList>
    </citation>
    <scope>NUCLEOTIDE SEQUENCE [LARGE SCALE GENOMIC DNA]</scope>
    <source>
        <strain evidence="4">JCM 4733</strain>
    </source>
</reference>
<dbReference type="SUPFAM" id="SSF55729">
    <property type="entry name" value="Acyl-CoA N-acyltransferases (Nat)"/>
    <property type="match status" value="1"/>
</dbReference>
<name>A0ABQ3D749_9ACTN</name>
<sequence>MSQAPTTLQPGDHSIPALDGRATLTRSAVPADRTAVSAVHARCGAESRHRRHQTARQRSTRSEWRSLTSQDRGLTWVTRPADAPDFVIAATHLLRTPVARTGELAILVEDAWQRVGLGTKLMRRPLGEAHRLGMASVHELTDRDNHRVLSLCRSLSACVRDAQGGAVDLTLPVSEDVS</sequence>
<dbReference type="Proteomes" id="UP000653644">
    <property type="component" value="Unassembled WGS sequence"/>
</dbReference>
<keyword evidence="4" id="KW-1185">Reference proteome</keyword>
<dbReference type="Pfam" id="PF00583">
    <property type="entry name" value="Acetyltransf_1"/>
    <property type="match status" value="1"/>
</dbReference>
<dbReference type="Gene3D" id="3.40.630.30">
    <property type="match status" value="1"/>
</dbReference>
<evidence type="ECO:0000313" key="4">
    <source>
        <dbReference type="Proteomes" id="UP000653644"/>
    </source>
</evidence>
<accession>A0ABQ3D749</accession>
<evidence type="ECO:0000256" key="1">
    <source>
        <dbReference type="SAM" id="MobiDB-lite"/>
    </source>
</evidence>
<comment type="caution">
    <text evidence="3">The sequence shown here is derived from an EMBL/GenBank/DDBJ whole genome shotgun (WGS) entry which is preliminary data.</text>
</comment>
<dbReference type="RefSeq" id="WP_189892288.1">
    <property type="nucleotide sequence ID" value="NZ_BMVN01000032.1"/>
</dbReference>
<feature type="domain" description="N-acetyltransferase" evidence="2">
    <location>
        <begin position="56"/>
        <end position="152"/>
    </location>
</feature>
<dbReference type="EMBL" id="BMVN01000032">
    <property type="protein sequence ID" value="GHA53172.1"/>
    <property type="molecule type" value="Genomic_DNA"/>
</dbReference>
<evidence type="ECO:0000259" key="2">
    <source>
        <dbReference type="Pfam" id="PF00583"/>
    </source>
</evidence>
<organism evidence="3 4">
    <name type="scientific">Streptomyces canarius</name>
    <dbReference type="NCBI Taxonomy" id="285453"/>
    <lineage>
        <taxon>Bacteria</taxon>
        <taxon>Bacillati</taxon>
        <taxon>Actinomycetota</taxon>
        <taxon>Actinomycetes</taxon>
        <taxon>Kitasatosporales</taxon>
        <taxon>Streptomycetaceae</taxon>
        <taxon>Streptomyces</taxon>
    </lineage>
</organism>
<proteinExistence type="predicted"/>
<feature type="compositionally biased region" description="Basic residues" evidence="1">
    <location>
        <begin position="48"/>
        <end position="59"/>
    </location>
</feature>
<gene>
    <name evidence="3" type="ORF">GCM10010345_67430</name>
</gene>
<dbReference type="InterPro" id="IPR016181">
    <property type="entry name" value="Acyl_CoA_acyltransferase"/>
</dbReference>
<evidence type="ECO:0000313" key="3">
    <source>
        <dbReference type="EMBL" id="GHA53172.1"/>
    </source>
</evidence>